<reference evidence="1" key="2">
    <citation type="submission" date="2023-05" db="EMBL/GenBank/DDBJ databases">
        <authorList>
            <consortium name="Lawrence Berkeley National Laboratory"/>
            <person name="Steindorff A."/>
            <person name="Hensen N."/>
            <person name="Bonometti L."/>
            <person name="Westerberg I."/>
            <person name="Brannstrom I.O."/>
            <person name="Guillou S."/>
            <person name="Cros-Aarteil S."/>
            <person name="Calhoun S."/>
            <person name="Haridas S."/>
            <person name="Kuo A."/>
            <person name="Mondo S."/>
            <person name="Pangilinan J."/>
            <person name="Riley R."/>
            <person name="Labutti K."/>
            <person name="Andreopoulos B."/>
            <person name="Lipzen A."/>
            <person name="Chen C."/>
            <person name="Yanf M."/>
            <person name="Daum C."/>
            <person name="Ng V."/>
            <person name="Clum A."/>
            <person name="Ohm R."/>
            <person name="Martin F."/>
            <person name="Silar P."/>
            <person name="Natvig D."/>
            <person name="Lalanne C."/>
            <person name="Gautier V."/>
            <person name="Ament-Velasquez S.L."/>
            <person name="Kruys A."/>
            <person name="Hutchinson M.I."/>
            <person name="Powell A.J."/>
            <person name="Barry K."/>
            <person name="Miller A.N."/>
            <person name="Grigoriev I.V."/>
            <person name="Debuchy R."/>
            <person name="Gladieux P."/>
            <person name="Thoren M.H."/>
            <person name="Johannesson H."/>
        </authorList>
    </citation>
    <scope>NUCLEOTIDE SEQUENCE</scope>
    <source>
        <strain evidence="1">CBS 315.58</strain>
    </source>
</reference>
<feature type="non-terminal residue" evidence="1">
    <location>
        <position position="107"/>
    </location>
</feature>
<evidence type="ECO:0000313" key="2">
    <source>
        <dbReference type="Proteomes" id="UP001303160"/>
    </source>
</evidence>
<sequence>MPNRVIPKPGPAGFTNPDDILCDSFLGWYFNLISYLVTKLAIPRSASIIRLGRRIESTLLIPKCIRLFHPPPIEPGMTDDELGKNVEFLVSFGILVSAPGFPLIILS</sequence>
<dbReference type="AlphaFoldDB" id="A0AAN6XLQ1"/>
<gene>
    <name evidence="1" type="ORF">QBC40DRAFT_133303</name>
</gene>
<evidence type="ECO:0000313" key="1">
    <source>
        <dbReference type="EMBL" id="KAK4202648.1"/>
    </source>
</evidence>
<keyword evidence="2" id="KW-1185">Reference proteome</keyword>
<name>A0AAN6XLQ1_9PEZI</name>
<reference evidence="1" key="1">
    <citation type="journal article" date="2023" name="Mol. Phylogenet. Evol.">
        <title>Genome-scale phylogeny and comparative genomics of the fungal order Sordariales.</title>
        <authorList>
            <person name="Hensen N."/>
            <person name="Bonometti L."/>
            <person name="Westerberg I."/>
            <person name="Brannstrom I.O."/>
            <person name="Guillou S."/>
            <person name="Cros-Aarteil S."/>
            <person name="Calhoun S."/>
            <person name="Haridas S."/>
            <person name="Kuo A."/>
            <person name="Mondo S."/>
            <person name="Pangilinan J."/>
            <person name="Riley R."/>
            <person name="LaButti K."/>
            <person name="Andreopoulos B."/>
            <person name="Lipzen A."/>
            <person name="Chen C."/>
            <person name="Yan M."/>
            <person name="Daum C."/>
            <person name="Ng V."/>
            <person name="Clum A."/>
            <person name="Steindorff A."/>
            <person name="Ohm R.A."/>
            <person name="Martin F."/>
            <person name="Silar P."/>
            <person name="Natvig D.O."/>
            <person name="Lalanne C."/>
            <person name="Gautier V."/>
            <person name="Ament-Velasquez S.L."/>
            <person name="Kruys A."/>
            <person name="Hutchinson M.I."/>
            <person name="Powell A.J."/>
            <person name="Barry K."/>
            <person name="Miller A.N."/>
            <person name="Grigoriev I.V."/>
            <person name="Debuchy R."/>
            <person name="Gladieux P."/>
            <person name="Hiltunen Thoren M."/>
            <person name="Johannesson H."/>
        </authorList>
    </citation>
    <scope>NUCLEOTIDE SEQUENCE</scope>
    <source>
        <strain evidence="1">CBS 315.58</strain>
    </source>
</reference>
<proteinExistence type="predicted"/>
<organism evidence="1 2">
    <name type="scientific">Triangularia verruculosa</name>
    <dbReference type="NCBI Taxonomy" id="2587418"/>
    <lineage>
        <taxon>Eukaryota</taxon>
        <taxon>Fungi</taxon>
        <taxon>Dikarya</taxon>
        <taxon>Ascomycota</taxon>
        <taxon>Pezizomycotina</taxon>
        <taxon>Sordariomycetes</taxon>
        <taxon>Sordariomycetidae</taxon>
        <taxon>Sordariales</taxon>
        <taxon>Podosporaceae</taxon>
        <taxon>Triangularia</taxon>
    </lineage>
</organism>
<accession>A0AAN6XLQ1</accession>
<protein>
    <submittedName>
        <fullName evidence="1">Uncharacterized protein</fullName>
    </submittedName>
</protein>
<dbReference type="Proteomes" id="UP001303160">
    <property type="component" value="Unassembled WGS sequence"/>
</dbReference>
<comment type="caution">
    <text evidence="1">The sequence shown here is derived from an EMBL/GenBank/DDBJ whole genome shotgun (WGS) entry which is preliminary data.</text>
</comment>
<dbReference type="EMBL" id="MU863895">
    <property type="protein sequence ID" value="KAK4202648.1"/>
    <property type="molecule type" value="Genomic_DNA"/>
</dbReference>